<evidence type="ECO:0000313" key="2">
    <source>
        <dbReference type="Proteomes" id="UP000324222"/>
    </source>
</evidence>
<protein>
    <submittedName>
        <fullName evidence="1">Uncharacterized protein</fullName>
    </submittedName>
</protein>
<dbReference type="AlphaFoldDB" id="A0A5B7F774"/>
<dbReference type="EMBL" id="VSRR010005037">
    <property type="protein sequence ID" value="MPC41387.1"/>
    <property type="molecule type" value="Genomic_DNA"/>
</dbReference>
<reference evidence="1 2" key="1">
    <citation type="submission" date="2019-05" db="EMBL/GenBank/DDBJ databases">
        <title>Another draft genome of Portunus trituberculatus and its Hox gene families provides insights of decapod evolution.</title>
        <authorList>
            <person name="Jeong J.-H."/>
            <person name="Song I."/>
            <person name="Kim S."/>
            <person name="Choi T."/>
            <person name="Kim D."/>
            <person name="Ryu S."/>
            <person name="Kim W."/>
        </authorList>
    </citation>
    <scope>NUCLEOTIDE SEQUENCE [LARGE SCALE GENOMIC DNA]</scope>
    <source>
        <tissue evidence="1">Muscle</tissue>
    </source>
</reference>
<proteinExistence type="predicted"/>
<name>A0A5B7F774_PORTR</name>
<gene>
    <name evidence="1" type="ORF">E2C01_034977</name>
</gene>
<dbReference type="Proteomes" id="UP000324222">
    <property type="component" value="Unassembled WGS sequence"/>
</dbReference>
<accession>A0A5B7F774</accession>
<comment type="caution">
    <text evidence="1">The sequence shown here is derived from an EMBL/GenBank/DDBJ whole genome shotgun (WGS) entry which is preliminary data.</text>
</comment>
<evidence type="ECO:0000313" key="1">
    <source>
        <dbReference type="EMBL" id="MPC41387.1"/>
    </source>
</evidence>
<organism evidence="1 2">
    <name type="scientific">Portunus trituberculatus</name>
    <name type="common">Swimming crab</name>
    <name type="synonym">Neptunus trituberculatus</name>
    <dbReference type="NCBI Taxonomy" id="210409"/>
    <lineage>
        <taxon>Eukaryota</taxon>
        <taxon>Metazoa</taxon>
        <taxon>Ecdysozoa</taxon>
        <taxon>Arthropoda</taxon>
        <taxon>Crustacea</taxon>
        <taxon>Multicrustacea</taxon>
        <taxon>Malacostraca</taxon>
        <taxon>Eumalacostraca</taxon>
        <taxon>Eucarida</taxon>
        <taxon>Decapoda</taxon>
        <taxon>Pleocyemata</taxon>
        <taxon>Brachyura</taxon>
        <taxon>Eubrachyura</taxon>
        <taxon>Portunoidea</taxon>
        <taxon>Portunidae</taxon>
        <taxon>Portuninae</taxon>
        <taxon>Portunus</taxon>
    </lineage>
</organism>
<sequence length="74" mass="8492">MTGGKPKPATTSPHHQVVTFTFLQHSIHILTIHTKLAHSVLKIRKYAMKNAKDSHITPMDESEFCKNLQNFFFN</sequence>
<keyword evidence="2" id="KW-1185">Reference proteome</keyword>